<accession>A0A2I1NCQ3</accession>
<evidence type="ECO:0000313" key="2">
    <source>
        <dbReference type="Proteomes" id="UP000234639"/>
    </source>
</evidence>
<dbReference type="RefSeq" id="WP_101636617.1">
    <property type="nucleotide sequence ID" value="NZ_JAPXGQ010000030.1"/>
</dbReference>
<dbReference type="Proteomes" id="UP000234639">
    <property type="component" value="Unassembled WGS sequence"/>
</dbReference>
<organism evidence="1 2">
    <name type="scientific">Campylobacter ureolyticus</name>
    <dbReference type="NCBI Taxonomy" id="827"/>
    <lineage>
        <taxon>Bacteria</taxon>
        <taxon>Pseudomonadati</taxon>
        <taxon>Campylobacterota</taxon>
        <taxon>Epsilonproteobacteria</taxon>
        <taxon>Campylobacterales</taxon>
        <taxon>Campylobacteraceae</taxon>
        <taxon>Campylobacter</taxon>
    </lineage>
</organism>
<name>A0A2I1NCQ3_9BACT</name>
<reference evidence="1 2" key="1">
    <citation type="submission" date="2017-12" db="EMBL/GenBank/DDBJ databases">
        <title>Phylogenetic diversity of female urinary microbiome.</title>
        <authorList>
            <person name="Thomas-White K."/>
            <person name="Wolfe A.J."/>
        </authorList>
    </citation>
    <scope>NUCLEOTIDE SEQUENCE [LARGE SCALE GENOMIC DNA]</scope>
    <source>
        <strain evidence="1 2">UMB0112</strain>
    </source>
</reference>
<evidence type="ECO:0000313" key="1">
    <source>
        <dbReference type="EMBL" id="PKZ30149.1"/>
    </source>
</evidence>
<proteinExistence type="predicted"/>
<protein>
    <submittedName>
        <fullName evidence="1">Uncharacterized protein</fullName>
    </submittedName>
</protein>
<comment type="caution">
    <text evidence="1">The sequence shown here is derived from an EMBL/GenBank/DDBJ whole genome shotgun (WGS) entry which is preliminary data.</text>
</comment>
<dbReference type="EMBL" id="PKHU01000001">
    <property type="protein sequence ID" value="PKZ30149.1"/>
    <property type="molecule type" value="Genomic_DNA"/>
</dbReference>
<gene>
    <name evidence="1" type="ORF">CYJ41_01530</name>
</gene>
<sequence>MIFINLEANDISLIKELFMEEEVYSDTAVQIDNKIGYIKNSNSAQSVFYYVSGHLEGKTLYLKNGEINLGY</sequence>
<dbReference type="AlphaFoldDB" id="A0A2I1NCQ3"/>